<reference evidence="1" key="1">
    <citation type="journal article" date="2011" name="J. Bacteriol.">
        <title>Genome Sequence of an Erwinia amylovora Strain with Pathogenicity Restricted to Rubus Plants.</title>
        <authorList>
            <person name="Powney R."/>
            <person name="Smits T.H."/>
            <person name="Sawbridge T."/>
            <person name="Frey B."/>
            <person name="Blom J."/>
            <person name="Frey J.E."/>
            <person name="Plummer K.M."/>
            <person name="Beer S.V."/>
            <person name="Luck J."/>
            <person name="Duffy B."/>
            <person name="Rodoni B."/>
        </authorList>
    </citation>
    <scope>NUCLEOTIDE SEQUENCE</scope>
    <source>
        <strain evidence="1">ATCC BAA-2158</strain>
    </source>
</reference>
<dbReference type="EMBL" id="FR719190">
    <property type="protein sequence ID" value="CBX80140.1"/>
    <property type="molecule type" value="Genomic_DNA"/>
</dbReference>
<protein>
    <submittedName>
        <fullName evidence="1">Methyl-accepting chemotaxis protein I</fullName>
    </submittedName>
</protein>
<accession>E5B3T7</accession>
<evidence type="ECO:0000313" key="1">
    <source>
        <dbReference type="EMBL" id="CBX80140.1"/>
    </source>
</evidence>
<dbReference type="SUPFAM" id="SSF58104">
    <property type="entry name" value="Methyl-accepting chemotaxis protein (MCP) signaling domain"/>
    <property type="match status" value="1"/>
</dbReference>
<gene>
    <name evidence="1" type="ORF">EAIL5_1320</name>
</gene>
<dbReference type="AlphaFoldDB" id="E5B3T7"/>
<sequence>MVSVRSSFALFMAEISPLVDKNNALSARTEQQAASVKEAATGMAQMMQTVSRDWQNATQAAGMASLAAPSAEGGVLPPASRISLSC</sequence>
<name>E5B3T7_ERWAM</name>
<proteinExistence type="predicted"/>
<organism evidence="1">
    <name type="scientific">Erwinia amylovora ATCC BAA-2158</name>
    <dbReference type="NCBI Taxonomy" id="889211"/>
    <lineage>
        <taxon>Bacteria</taxon>
        <taxon>Pseudomonadati</taxon>
        <taxon>Pseudomonadota</taxon>
        <taxon>Gammaproteobacteria</taxon>
        <taxon>Enterobacterales</taxon>
        <taxon>Erwiniaceae</taxon>
        <taxon>Erwinia</taxon>
    </lineage>
</organism>